<feature type="domain" description="Peptidase M56" evidence="3">
    <location>
        <begin position="142"/>
        <end position="350"/>
    </location>
</feature>
<evidence type="ECO:0000259" key="3">
    <source>
        <dbReference type="Pfam" id="PF05569"/>
    </source>
</evidence>
<dbReference type="KEGG" id="pnd:Pla175_13080"/>
<dbReference type="PANTHER" id="PTHR34978:SF3">
    <property type="entry name" value="SLR0241 PROTEIN"/>
    <property type="match status" value="1"/>
</dbReference>
<feature type="region of interest" description="Disordered" evidence="1">
    <location>
        <begin position="1079"/>
        <end position="1114"/>
    </location>
</feature>
<dbReference type="SUPFAM" id="SSF49464">
    <property type="entry name" value="Carboxypeptidase regulatory domain-like"/>
    <property type="match status" value="1"/>
</dbReference>
<evidence type="ECO:0000256" key="2">
    <source>
        <dbReference type="SAM" id="Phobius"/>
    </source>
</evidence>
<dbReference type="Gene3D" id="2.60.40.1120">
    <property type="entry name" value="Carboxypeptidase-like, regulatory domain"/>
    <property type="match status" value="1"/>
</dbReference>
<dbReference type="OrthoDB" id="291597at2"/>
<dbReference type="PANTHER" id="PTHR34978">
    <property type="entry name" value="POSSIBLE SENSOR-TRANSDUCER PROTEIN BLAR"/>
    <property type="match status" value="1"/>
</dbReference>
<feature type="region of interest" description="Disordered" evidence="1">
    <location>
        <begin position="483"/>
        <end position="503"/>
    </location>
</feature>
<dbReference type="Gene3D" id="3.30.1360.200">
    <property type="match status" value="1"/>
</dbReference>
<keyword evidence="2" id="KW-1133">Transmembrane helix</keyword>
<dbReference type="InterPro" id="IPR008756">
    <property type="entry name" value="Peptidase_M56"/>
</dbReference>
<dbReference type="EMBL" id="CP036291">
    <property type="protein sequence ID" value="QDU87941.1"/>
    <property type="molecule type" value="Genomic_DNA"/>
</dbReference>
<feature type="compositionally biased region" description="Low complexity" evidence="1">
    <location>
        <begin position="1084"/>
        <end position="1094"/>
    </location>
</feature>
<feature type="compositionally biased region" description="Basic and acidic residues" evidence="1">
    <location>
        <begin position="2004"/>
        <end position="2017"/>
    </location>
</feature>
<dbReference type="RefSeq" id="WP_145282329.1">
    <property type="nucleotide sequence ID" value="NZ_CP036291.1"/>
</dbReference>
<dbReference type="Pfam" id="PF05569">
    <property type="entry name" value="Peptidase_M56"/>
    <property type="match status" value="1"/>
</dbReference>
<dbReference type="InterPro" id="IPR052173">
    <property type="entry name" value="Beta-lactam_resp_regulator"/>
</dbReference>
<keyword evidence="2" id="KW-0472">Membrane</keyword>
<protein>
    <submittedName>
        <fullName evidence="4">Regulatory protein BlaR1</fullName>
    </submittedName>
</protein>
<keyword evidence="5" id="KW-1185">Reference proteome</keyword>
<evidence type="ECO:0000256" key="1">
    <source>
        <dbReference type="SAM" id="MobiDB-lite"/>
    </source>
</evidence>
<proteinExistence type="predicted"/>
<feature type="transmembrane region" description="Helical" evidence="2">
    <location>
        <begin position="20"/>
        <end position="37"/>
    </location>
</feature>
<feature type="region of interest" description="Disordered" evidence="1">
    <location>
        <begin position="2000"/>
        <end position="2026"/>
    </location>
</feature>
<feature type="transmembrane region" description="Helical" evidence="2">
    <location>
        <begin position="368"/>
        <end position="385"/>
    </location>
</feature>
<gene>
    <name evidence="4" type="primary">blaR1_2</name>
    <name evidence="4" type="ORF">Pla175_13080</name>
</gene>
<evidence type="ECO:0000313" key="4">
    <source>
        <dbReference type="EMBL" id="QDU87941.1"/>
    </source>
</evidence>
<feature type="transmembrane region" description="Helical" evidence="2">
    <location>
        <begin position="49"/>
        <end position="70"/>
    </location>
</feature>
<sequence length="2205" mass="238026">MNLLSLFTPELCGRLCMTLVHSLWQVAALAALAWAVARVWRGLSVEWSYAVHAAALVLSCACVPVTFLLLDAARKPAAQDFTAGAVPPLGPMLAATDAQPPTLPADFMRAQPAVERIALGPGLANDDAVPIQAKAHRGANWAAVWKRTAPWFAGLYAAGVLVMLVRIAVGIGRAERLRARSRPVEDGALTAALRRLAQAWSLRAAPALATAQHIVAPKVVGLLKPTILLPASALSGLSPGDVEMILAHELAHIRRHDLWVNLVQRLAETVLFFNPALWLLSRRVSTLREYCCDELACGAVGRQTRQSQLRYAQALLHLVELSRTAANDQAGVAALAASGRSPSELRRRVARLFGEPVDEPLRLSRSGVWALLAIGAIALVGPGLWSRPAGAGENERTMLEATDLERPFMRPLATGGEVELIAIGDVNRSEPRWWSPDGRLLPDFKLHLTSQKVSREAWERTVGAFAVRAFVYRTKGVASGSSTLSVQRSHSLQEDSVSDDKNENASGYRAVVARINKQQEEAAFVFTVADQQIVLNNLPLNPTDPDAPAILSGKIVLEDGSPATVKGQMYSDVRYTNGNGALSAQGQCVDRFSVELGAGTAYLTYYAPGYAPVWTEQITLAPGELRDDITLTLKPGADQRVRVVNEQGAPIAGATLIAYPRIHDRSGGPIYEQQSDEQGEYTYEQLAATKYVFSVKAAGYEPLHSEPLDLLPDQAIDLTLKAAAKTTGVVVRQADLAPLASAKICLKCEWSPNGSYRGYGISWGNLAATTDDTGRFTLDQLTRGSHYLAVVEAADGARAMVHTIEADENQQIVMPPRRDLVVTVTGDLSKLRKTQGKITLGIRQRATMVTPDGQGPRELFYDSVVLQPTATGGEATFRGLAVNLDPAAEKQQVEVTLDGELGVGQVVDMNREGDTLVDFKLPSAKPAATPATKQSHRLQVIPARLLTNTNDISTAKALTPERLVEWSPAAGQTQWLLLADEPPLFTERDVESAEVTKDKNNPSRGFNIAITLSEAAGGQMRQATARLLEGGPDVDQRLATIVASNVVTAPCLMSPIGRQIILTGVRDAADAERLSEALNGVVQGPETGASGAAEPAEEPSPAPQNDGVIEGQVVDPQGQPVAGAEVGLVSNRGKEPSDPPTFLTTAVADSEGRFALPYDQEDRRAFLSAWACADGHAPSRHPNSTIAFLLDQKDDLRIEIPSAGATVFQLLDVSRNPGADARLSVVQTRVPKSVGWALPTNWRHRYTASSDSEGRLRIDGIVPESVCYLRIESKDGGRLIMDGNHFLNDKPAATEPHFTLCIPPTAKVSGRVAGPRDARLPEQVRLTTELWPGSRNDLPDWPVWAGVWGVADVTPSDDGAFSAPQLAIGLLRVEADLPEDQPWRAVVPAPERIAPGDEADIQLQVVRGVKVRGRVIKKDTGEPYPGFRLAVIQEPTNEEARGTVTGIEVETDKQGWYETVVRPGWVKLRLHSAPSDYRDVESWRPREESLNMPREIPAGASEFEMPPVELVPAKQIRGKLFDRNGRPLSGWVVEGYPGPGDSVMNSFAGVHTRKDGTFEGAVPETLIPKVWKAQFRDWSDVYDFDDQDYVAEIAGQDPLVLRIDVDGRPVADAGDAPPTAPVADQNAAPLRCRLVAVPPDANDEAPDLNQTTAEFLSGDEITFAVELTNTGDQPVTLLGTRYGGSFGKSSGKLNTKGYGPRLFEFEFTDEAGNPLPRAERAFVHDTLYLSGASTHVVDPGASHTVLLRPAEFTPPMAHRLPSGKFRARVRYRGASAGALALAREFRARRPIADAWSGDVASNSVEFSVADPATRIDPESLTWGLVENGLQAAVELQSPVGDPTRAPGVPVGTPLGVIFHVKNVSDRTIDLVSEAWRQGDRAKVRNRLGAEVEVSGAWHTGMPRHVRWRLKPGEVAELTASGSSLDSLDFPGRTKVSYTVRFGGSQLKDRDGKVLLPLPDDWQGTLETGKVMLFRSASAPEAKGPDAKAVDVEAEAELPATTAREQAEQEKGPDKAQEKSQQQPEPIQAKVRLLDDTFSASGRVVDEAGQPLAGIKVRVATGIGTLLGGARATTDHEGRYPMNFGRGMTLMEDYAPLGVGVQAAKFIIMTPPWEIVGDERDYDLLMTDQTPQELAKWIERGQLWGRKDLAGMIYPNQPREVNFVLAKEPRAPSSTKAAPRTGVPKPSPDTQDQGAQEGAERAAMPE</sequence>
<feature type="region of interest" description="Disordered" evidence="1">
    <location>
        <begin position="2165"/>
        <end position="2205"/>
    </location>
</feature>
<feature type="transmembrane region" description="Helical" evidence="2">
    <location>
        <begin position="151"/>
        <end position="172"/>
    </location>
</feature>
<evidence type="ECO:0000313" key="5">
    <source>
        <dbReference type="Proteomes" id="UP000317429"/>
    </source>
</evidence>
<name>A0A518D8Y6_9BACT</name>
<dbReference type="CDD" id="cd07341">
    <property type="entry name" value="M56_BlaR1_MecR1_like"/>
    <property type="match status" value="1"/>
</dbReference>
<dbReference type="Gene3D" id="3.30.2010.10">
    <property type="entry name" value="Metalloproteases ('zincins'), catalytic domain"/>
    <property type="match status" value="1"/>
</dbReference>
<dbReference type="Proteomes" id="UP000317429">
    <property type="component" value="Chromosome"/>
</dbReference>
<reference evidence="4 5" key="1">
    <citation type="submission" date="2019-02" db="EMBL/GenBank/DDBJ databases">
        <title>Deep-cultivation of Planctomycetes and their phenomic and genomic characterization uncovers novel biology.</title>
        <authorList>
            <person name="Wiegand S."/>
            <person name="Jogler M."/>
            <person name="Boedeker C."/>
            <person name="Pinto D."/>
            <person name="Vollmers J."/>
            <person name="Rivas-Marin E."/>
            <person name="Kohn T."/>
            <person name="Peeters S.H."/>
            <person name="Heuer A."/>
            <person name="Rast P."/>
            <person name="Oberbeckmann S."/>
            <person name="Bunk B."/>
            <person name="Jeske O."/>
            <person name="Meyerdierks A."/>
            <person name="Storesund J.E."/>
            <person name="Kallscheuer N."/>
            <person name="Luecker S."/>
            <person name="Lage O.M."/>
            <person name="Pohl T."/>
            <person name="Merkel B.J."/>
            <person name="Hornburger P."/>
            <person name="Mueller R.-W."/>
            <person name="Bruemmer F."/>
            <person name="Labrenz M."/>
            <person name="Spormann A.M."/>
            <person name="Op den Camp H."/>
            <person name="Overmann J."/>
            <person name="Amann R."/>
            <person name="Jetten M.S.M."/>
            <person name="Mascher T."/>
            <person name="Medema M.H."/>
            <person name="Devos D.P."/>
            <person name="Kaster A.-K."/>
            <person name="Ovreas L."/>
            <person name="Rohde M."/>
            <person name="Galperin M.Y."/>
            <person name="Jogler C."/>
        </authorList>
    </citation>
    <scope>NUCLEOTIDE SEQUENCE [LARGE SCALE GENOMIC DNA]</scope>
    <source>
        <strain evidence="4 5">Pla175</strain>
    </source>
</reference>
<dbReference type="Pfam" id="PF13620">
    <property type="entry name" value="CarboxypepD_reg"/>
    <property type="match status" value="1"/>
</dbReference>
<keyword evidence="2" id="KW-0812">Transmembrane</keyword>
<dbReference type="InterPro" id="IPR008969">
    <property type="entry name" value="CarboxyPept-like_regulatory"/>
</dbReference>
<accession>A0A518D8Y6</accession>
<organism evidence="4 5">
    <name type="scientific">Pirellulimonas nuda</name>
    <dbReference type="NCBI Taxonomy" id="2528009"/>
    <lineage>
        <taxon>Bacteria</taxon>
        <taxon>Pseudomonadati</taxon>
        <taxon>Planctomycetota</taxon>
        <taxon>Planctomycetia</taxon>
        <taxon>Pirellulales</taxon>
        <taxon>Lacipirellulaceae</taxon>
        <taxon>Pirellulimonas</taxon>
    </lineage>
</organism>